<feature type="transmembrane region" description="Helical" evidence="1">
    <location>
        <begin position="345"/>
        <end position="364"/>
    </location>
</feature>
<dbReference type="Proteomes" id="UP000032180">
    <property type="component" value="Chromosome 3"/>
</dbReference>
<dbReference type="Gramene" id="LPERR03G09760.1">
    <property type="protein sequence ID" value="LPERR03G09760.1"/>
    <property type="gene ID" value="LPERR03G09760"/>
</dbReference>
<dbReference type="Pfam" id="PF11833">
    <property type="entry name" value="CPP1-like"/>
    <property type="match status" value="1"/>
</dbReference>
<keyword evidence="3" id="KW-1185">Reference proteome</keyword>
<keyword evidence="1" id="KW-0472">Membrane</keyword>
<dbReference type="EnsemblPlants" id="LPERR03G09760.1">
    <property type="protein sequence ID" value="LPERR03G09760.1"/>
    <property type="gene ID" value="LPERR03G09760"/>
</dbReference>
<reference evidence="2 3" key="1">
    <citation type="submission" date="2012-08" db="EMBL/GenBank/DDBJ databases">
        <title>Oryza genome evolution.</title>
        <authorList>
            <person name="Wing R.A."/>
        </authorList>
    </citation>
    <scope>NUCLEOTIDE SEQUENCE</scope>
</reference>
<accession>A0A0D9VS17</accession>
<keyword evidence="1" id="KW-1133">Transmembrane helix</keyword>
<evidence type="ECO:0000256" key="1">
    <source>
        <dbReference type="SAM" id="Phobius"/>
    </source>
</evidence>
<dbReference type="eggNOG" id="ENOG502QRPN">
    <property type="taxonomic scope" value="Eukaryota"/>
</dbReference>
<protein>
    <submittedName>
        <fullName evidence="2">Uncharacterized protein</fullName>
    </submittedName>
</protein>
<proteinExistence type="predicted"/>
<dbReference type="STRING" id="77586.A0A0D9VS17"/>
<reference evidence="3" key="2">
    <citation type="submission" date="2013-12" db="EMBL/GenBank/DDBJ databases">
        <authorList>
            <person name="Yu Y."/>
            <person name="Lee S."/>
            <person name="de Baynast K."/>
            <person name="Wissotski M."/>
            <person name="Liu L."/>
            <person name="Talag J."/>
            <person name="Goicoechea J."/>
            <person name="Angelova A."/>
            <person name="Jetty R."/>
            <person name="Kudrna D."/>
            <person name="Golser W."/>
            <person name="Rivera L."/>
            <person name="Zhang J."/>
            <person name="Wing R."/>
        </authorList>
    </citation>
    <scope>NUCLEOTIDE SEQUENCE</scope>
</reference>
<feature type="transmembrane region" description="Helical" evidence="1">
    <location>
        <begin position="263"/>
        <end position="281"/>
    </location>
</feature>
<dbReference type="PANTHER" id="PTHR33372">
    <property type="match status" value="1"/>
</dbReference>
<dbReference type="InterPro" id="IPR021788">
    <property type="entry name" value="CPP1-like"/>
</dbReference>
<dbReference type="HOGENOM" id="CLU_064828_1_0_1"/>
<dbReference type="AlphaFoldDB" id="A0A0D9VS17"/>
<evidence type="ECO:0000313" key="3">
    <source>
        <dbReference type="Proteomes" id="UP000032180"/>
    </source>
</evidence>
<evidence type="ECO:0000313" key="2">
    <source>
        <dbReference type="EnsemblPlants" id="LPERR03G09760.1"/>
    </source>
</evidence>
<keyword evidence="1" id="KW-0812">Transmembrane</keyword>
<reference evidence="2" key="3">
    <citation type="submission" date="2015-04" db="UniProtKB">
        <authorList>
            <consortium name="EnsemblPlants"/>
        </authorList>
    </citation>
    <scope>IDENTIFICATION</scope>
</reference>
<name>A0A0D9VS17_9ORYZ</name>
<dbReference type="PANTHER" id="PTHR33372:SF11">
    <property type="entry name" value="DNAJ (DUF3353)"/>
    <property type="match status" value="1"/>
</dbReference>
<dbReference type="GO" id="GO:0031969">
    <property type="term" value="C:chloroplast membrane"/>
    <property type="evidence" value="ECO:0007669"/>
    <property type="project" value="TreeGrafter"/>
</dbReference>
<sequence>MGTETTLTVWASHSVPVVPFASERNGSNQTTTTLRTRALFPYPHRRSAPLSTEAASSSPTAAPPLFVRGTSGSPLPAVQLFLEMLAHGLAINPSRAARCPVTSRVSSAPLGLVSSLAFNRERKEKVKLFINVDRYTKYNTPFCYVPRNTRITPLATASFGDTADSSTPIFPRIHVKDPYQRLGISKEASEEEIRAARNFLINKYTGHKQSVDAIESAHDRIIMQSFIDRRKPKVDLKKKFRELTQSRPVKAIQGRFQTPSSRVIWQTAITFVLLGVLTLVFPTEEGPTLQVAISCAANIYFIYQRLKSGWRTFFYGFGSFFASWFLATFLMVSVIPPILPGPRNLEVSTACVTYALLFVSSTFLK</sequence>
<organism evidence="2 3">
    <name type="scientific">Leersia perrieri</name>
    <dbReference type="NCBI Taxonomy" id="77586"/>
    <lineage>
        <taxon>Eukaryota</taxon>
        <taxon>Viridiplantae</taxon>
        <taxon>Streptophyta</taxon>
        <taxon>Embryophyta</taxon>
        <taxon>Tracheophyta</taxon>
        <taxon>Spermatophyta</taxon>
        <taxon>Magnoliopsida</taxon>
        <taxon>Liliopsida</taxon>
        <taxon>Poales</taxon>
        <taxon>Poaceae</taxon>
        <taxon>BOP clade</taxon>
        <taxon>Oryzoideae</taxon>
        <taxon>Oryzeae</taxon>
        <taxon>Oryzinae</taxon>
        <taxon>Leersia</taxon>
    </lineage>
</organism>
<feature type="transmembrane region" description="Helical" evidence="1">
    <location>
        <begin position="315"/>
        <end position="339"/>
    </location>
</feature>